<dbReference type="Proteomes" id="UP000016923">
    <property type="component" value="Unassembled WGS sequence"/>
</dbReference>
<accession>S3C1V9</accession>
<evidence type="ECO:0000256" key="1">
    <source>
        <dbReference type="ARBA" id="ARBA00007865"/>
    </source>
</evidence>
<sequence length="334" mass="36241">MDVPSFDDLPTIPGGTSRGCAWDVWNKVHADKTGTTGEKDGLGTLNHLTPAVVAAAGKEIQTGDRAALDWGLDAYDHVGFGRKKLDFNMIDGEAVSGGFFLANDDEISLNTQISSQWDGLCHLAHQKAKLYYNGTTHAQMQSGRDRPGSVHLWSKAGGICGRGVLIDYAAYAEAHGITYNHYDLHAITVADVEAVAKWEGVTFKPGDILVLRTGWIPWHDALKADDPAKFITHTHENHNNVGLEPSEAMAAFIWNNRFAAAAADNPTLEAWLSSGMLLHEYLLAMMGCPIGELWNLESLSKMCAKNKRYTFFLASAPLNIHGAIASLANVVAVQ</sequence>
<keyword evidence="3" id="KW-1185">Reference proteome</keyword>
<dbReference type="PANTHER" id="PTHR34861">
    <property type="match status" value="1"/>
</dbReference>
<dbReference type="HOGENOM" id="CLU_030671_1_0_1"/>
<name>S3C1V9_OPHP1</name>
<dbReference type="InterPro" id="IPR037175">
    <property type="entry name" value="KFase_sf"/>
</dbReference>
<dbReference type="InterPro" id="IPR007325">
    <property type="entry name" value="KFase/CYL"/>
</dbReference>
<dbReference type="STRING" id="1262450.S3C1V9"/>
<dbReference type="GO" id="GO:0019441">
    <property type="term" value="P:L-tryptophan catabolic process to kynurenine"/>
    <property type="evidence" value="ECO:0007669"/>
    <property type="project" value="InterPro"/>
</dbReference>
<dbReference type="AlphaFoldDB" id="S3C1V9"/>
<dbReference type="Pfam" id="PF04199">
    <property type="entry name" value="Cyclase"/>
    <property type="match status" value="1"/>
</dbReference>
<protein>
    <submittedName>
        <fullName evidence="2">Cyclase protein</fullName>
    </submittedName>
</protein>
<evidence type="ECO:0000313" key="3">
    <source>
        <dbReference type="Proteomes" id="UP000016923"/>
    </source>
</evidence>
<dbReference type="SUPFAM" id="SSF102198">
    <property type="entry name" value="Putative cyclase"/>
    <property type="match status" value="1"/>
</dbReference>
<dbReference type="VEuPathDB" id="FungiDB:F503_03134"/>
<gene>
    <name evidence="2" type="ORF">F503_03134</name>
</gene>
<proteinExistence type="inferred from homology"/>
<evidence type="ECO:0000313" key="2">
    <source>
        <dbReference type="EMBL" id="EPE06707.1"/>
    </source>
</evidence>
<dbReference type="Gene3D" id="3.50.30.50">
    <property type="entry name" value="Putative cyclase"/>
    <property type="match status" value="1"/>
</dbReference>
<dbReference type="EMBL" id="KE148152">
    <property type="protein sequence ID" value="EPE06707.1"/>
    <property type="molecule type" value="Genomic_DNA"/>
</dbReference>
<dbReference type="PANTHER" id="PTHR34861:SF10">
    <property type="entry name" value="CYCLASE"/>
    <property type="match status" value="1"/>
</dbReference>
<dbReference type="OMA" id="GWIKWYN"/>
<reference evidence="2 3" key="1">
    <citation type="journal article" date="2013" name="BMC Genomics">
        <title>The genome and transcriptome of the pine saprophyte Ophiostoma piceae, and a comparison with the bark beetle-associated pine pathogen Grosmannia clavigera.</title>
        <authorList>
            <person name="Haridas S."/>
            <person name="Wang Y."/>
            <person name="Lim L."/>
            <person name="Massoumi Alamouti S."/>
            <person name="Jackman S."/>
            <person name="Docking R."/>
            <person name="Robertson G."/>
            <person name="Birol I."/>
            <person name="Bohlmann J."/>
            <person name="Breuil C."/>
        </authorList>
    </citation>
    <scope>NUCLEOTIDE SEQUENCE [LARGE SCALE GENOMIC DNA]</scope>
    <source>
        <strain evidence="2 3">UAMH 11346</strain>
    </source>
</reference>
<organism evidence="2 3">
    <name type="scientific">Ophiostoma piceae (strain UAMH 11346)</name>
    <name type="common">Sap stain fungus</name>
    <dbReference type="NCBI Taxonomy" id="1262450"/>
    <lineage>
        <taxon>Eukaryota</taxon>
        <taxon>Fungi</taxon>
        <taxon>Dikarya</taxon>
        <taxon>Ascomycota</taxon>
        <taxon>Pezizomycotina</taxon>
        <taxon>Sordariomycetes</taxon>
        <taxon>Sordariomycetidae</taxon>
        <taxon>Ophiostomatales</taxon>
        <taxon>Ophiostomataceae</taxon>
        <taxon>Ophiostoma</taxon>
    </lineage>
</organism>
<dbReference type="GO" id="GO:0004061">
    <property type="term" value="F:arylformamidase activity"/>
    <property type="evidence" value="ECO:0007669"/>
    <property type="project" value="InterPro"/>
</dbReference>
<dbReference type="OrthoDB" id="5396at2759"/>
<comment type="similarity">
    <text evidence="1">Belongs to the Cyclase 1 superfamily.</text>
</comment>
<dbReference type="eggNOG" id="ENOG502RXQJ">
    <property type="taxonomic scope" value="Eukaryota"/>
</dbReference>